<dbReference type="EC" id="2.4.-.-" evidence="3"/>
<dbReference type="EMBL" id="JAUYVH010000004">
    <property type="protein sequence ID" value="MDQ9170691.1"/>
    <property type="molecule type" value="Genomic_DNA"/>
</dbReference>
<dbReference type="InterPro" id="IPR050194">
    <property type="entry name" value="Glycosyltransferase_grp1"/>
</dbReference>
<dbReference type="Proteomes" id="UP001225596">
    <property type="component" value="Unassembled WGS sequence"/>
</dbReference>
<comment type="caution">
    <text evidence="3">The sequence shown here is derived from an EMBL/GenBank/DDBJ whole genome shotgun (WGS) entry which is preliminary data.</text>
</comment>
<dbReference type="GO" id="GO:0016757">
    <property type="term" value="F:glycosyltransferase activity"/>
    <property type="evidence" value="ECO:0007669"/>
    <property type="project" value="UniProtKB-KW"/>
</dbReference>
<keyword evidence="4" id="KW-1185">Reference proteome</keyword>
<dbReference type="SUPFAM" id="SSF53756">
    <property type="entry name" value="UDP-Glycosyltransferase/glycogen phosphorylase"/>
    <property type="match status" value="1"/>
</dbReference>
<proteinExistence type="predicted"/>
<evidence type="ECO:0000313" key="3">
    <source>
        <dbReference type="EMBL" id="MDQ9170691.1"/>
    </source>
</evidence>
<dbReference type="Pfam" id="PF00534">
    <property type="entry name" value="Glycos_transf_1"/>
    <property type="match status" value="1"/>
</dbReference>
<feature type="domain" description="Glycosyl transferase family 1" evidence="1">
    <location>
        <begin position="215"/>
        <end position="354"/>
    </location>
</feature>
<feature type="domain" description="Glycosyltransferase subfamily 4-like N-terminal" evidence="2">
    <location>
        <begin position="14"/>
        <end position="111"/>
    </location>
</feature>
<keyword evidence="3" id="KW-0328">Glycosyltransferase</keyword>
<gene>
    <name evidence="3" type="ORF">Q8A64_09750</name>
</gene>
<dbReference type="RefSeq" id="WP_338436621.1">
    <property type="nucleotide sequence ID" value="NZ_JAUYVH010000004.1"/>
</dbReference>
<dbReference type="Gene3D" id="3.40.50.2000">
    <property type="entry name" value="Glycogen Phosphorylase B"/>
    <property type="match status" value="2"/>
</dbReference>
<keyword evidence="3" id="KW-0808">Transferase</keyword>
<organism evidence="3 4">
    <name type="scientific">Keguizhuia sedimenti</name>
    <dbReference type="NCBI Taxonomy" id="3064264"/>
    <lineage>
        <taxon>Bacteria</taxon>
        <taxon>Pseudomonadati</taxon>
        <taxon>Pseudomonadota</taxon>
        <taxon>Betaproteobacteria</taxon>
        <taxon>Burkholderiales</taxon>
        <taxon>Oxalobacteraceae</taxon>
        <taxon>Keguizhuia</taxon>
    </lineage>
</organism>
<evidence type="ECO:0000259" key="1">
    <source>
        <dbReference type="Pfam" id="PF00534"/>
    </source>
</evidence>
<accession>A0ABU1BRQ0</accession>
<evidence type="ECO:0000259" key="2">
    <source>
        <dbReference type="Pfam" id="PF13439"/>
    </source>
</evidence>
<protein>
    <submittedName>
        <fullName evidence="3">Glycosyltransferase</fullName>
        <ecNumber evidence="3">2.4.-.-</ecNumber>
    </submittedName>
</protein>
<dbReference type="Pfam" id="PF13439">
    <property type="entry name" value="Glyco_transf_4"/>
    <property type="match status" value="1"/>
</dbReference>
<reference evidence="3 4" key="1">
    <citation type="submission" date="2023-08" db="EMBL/GenBank/DDBJ databases">
        <title>Oxalobacteraceae gen .nov., isolated from river sludge outside the plant.</title>
        <authorList>
            <person name="Zhao S.Y."/>
        </authorList>
    </citation>
    <scope>NUCLEOTIDE SEQUENCE [LARGE SCALE GENOMIC DNA]</scope>
    <source>
        <strain evidence="3 4">R-40</strain>
    </source>
</reference>
<dbReference type="InterPro" id="IPR001296">
    <property type="entry name" value="Glyco_trans_1"/>
</dbReference>
<dbReference type="PANTHER" id="PTHR45947:SF13">
    <property type="entry name" value="TRANSFERASE"/>
    <property type="match status" value="1"/>
</dbReference>
<sequence length="389" mass="43138">MKVLVAHNSYQHRGGEDVVVEAEIDLLRSHGHDVMFYQRHNDELKTISLPAAAVSTIWAKRSTDDLERLCKEFQPDVVHVHNTVPLISPSLYWAATKRNIPIVQTLHNFRLICPQAMLLRDGKVCEDCIGKMPWRSVSRKCYRESAVQSAVLTGMLATHHVLGTFREKITRYIVLNEFCKEKFIQSGMSPHLFRIKPNFVSSGAQPSQKVRKGGIFIGRLSPEKGLNILTEAVGILGAQDIKIVGKGPLEKEISKAFRDCYIGFKSPAEVQALLQSAQFLVAPSTCYETFGLVAIEAFSCGTPVIASRHGGLGELVTDGVTGLLFNPGDAQDLAKKIAWARANPDAMAEMGRNALAEYETKYTPERNYEILLSIYEEVIALARGEKRAA</sequence>
<name>A0ABU1BRQ0_9BURK</name>
<evidence type="ECO:0000313" key="4">
    <source>
        <dbReference type="Proteomes" id="UP001225596"/>
    </source>
</evidence>
<dbReference type="InterPro" id="IPR028098">
    <property type="entry name" value="Glyco_trans_4-like_N"/>
</dbReference>
<dbReference type="PANTHER" id="PTHR45947">
    <property type="entry name" value="SULFOQUINOVOSYL TRANSFERASE SQD2"/>
    <property type="match status" value="1"/>
</dbReference>